<feature type="region of interest" description="Disordered" evidence="1">
    <location>
        <begin position="444"/>
        <end position="615"/>
    </location>
</feature>
<feature type="chain" id="PRO_5040480530" description="Cuticular protein" evidence="2">
    <location>
        <begin position="17"/>
        <end position="615"/>
    </location>
</feature>
<feature type="compositionally biased region" description="Basic and acidic residues" evidence="1">
    <location>
        <begin position="471"/>
        <end position="492"/>
    </location>
</feature>
<sequence length="615" mass="68190">MIRDLVLFTLLVHAHGYVYPKNTHHNQHQHQHQHHHRPARQGPPPHPAMAKYYQVPKGPGAPKYPHPPPPHWQNRGAPPNHGRPGGSPVGPARPGYYGPPKNVVPRSPQPYLHKPPNFIPLGSHYKSPVPSHRPKEPVYAPTYHAHPPPPPQPHSRYHDDERGPIRTIPAPNLNPADKNSQHYDYPSSVPEVSPHIHAQTAHLESFNGYQVTEDPSLHKPHSGQDSYFAPDPDPHVPTLKVPPTTDPHSLPSNGKLPLDIALQQEVDQSNRLTAQELFNLMNGFHPGTGGVSVVPQYVPAQAFPQIYPAPAIIMPVVAQNLDLQNLEPQAMPSNFSPQMETFNYDERTQQGAHGTDSFPEASSIDMHREMEKQASQRANFFAKPEEKAEKSRFYNANNDNSGENDEGVASNQVDFEPAERAAAKKAQKLLSSKHGADTLATLAQVQSLSSEEDSHEERKTTPDSSPILDIVRGEVVEDDSEKPPREIVEETRPVFNPSHYQNAYNSQYSEADLQKNTSREEASKTRVVEMAYSSKITGAKDYAQNHKEEADSSSSEEDSKESRDGGSSMEIMEATDSGDGIKVISLETSYSSSEPKPLNSHSQLPYGARLRVKDS</sequence>
<feature type="region of interest" description="Disordered" evidence="1">
    <location>
        <begin position="21"/>
        <end position="192"/>
    </location>
</feature>
<gene>
    <name evidence="3" type="ORF">BEMITA_LOCUS5656</name>
</gene>
<feature type="compositionally biased region" description="Polar residues" evidence="1">
    <location>
        <begin position="586"/>
        <end position="603"/>
    </location>
</feature>
<feature type="compositionally biased region" description="Polar residues" evidence="1">
    <location>
        <begin position="498"/>
        <end position="509"/>
    </location>
</feature>
<evidence type="ECO:0000256" key="1">
    <source>
        <dbReference type="SAM" id="MobiDB-lite"/>
    </source>
</evidence>
<feature type="compositionally biased region" description="Basic residues" evidence="1">
    <location>
        <begin position="22"/>
        <end position="39"/>
    </location>
</feature>
<organism evidence="3 4">
    <name type="scientific">Bemisia tabaci</name>
    <name type="common">Sweetpotato whitefly</name>
    <name type="synonym">Aleurodes tabaci</name>
    <dbReference type="NCBI Taxonomy" id="7038"/>
    <lineage>
        <taxon>Eukaryota</taxon>
        <taxon>Metazoa</taxon>
        <taxon>Ecdysozoa</taxon>
        <taxon>Arthropoda</taxon>
        <taxon>Hexapoda</taxon>
        <taxon>Insecta</taxon>
        <taxon>Pterygota</taxon>
        <taxon>Neoptera</taxon>
        <taxon>Paraneoptera</taxon>
        <taxon>Hemiptera</taxon>
        <taxon>Sternorrhyncha</taxon>
        <taxon>Aleyrodoidea</taxon>
        <taxon>Aleyrodidae</taxon>
        <taxon>Aleyrodinae</taxon>
        <taxon>Bemisia</taxon>
    </lineage>
</organism>
<dbReference type="EMBL" id="OU963864">
    <property type="protein sequence ID" value="CAH0386560.1"/>
    <property type="molecule type" value="Genomic_DNA"/>
</dbReference>
<evidence type="ECO:0008006" key="5">
    <source>
        <dbReference type="Google" id="ProtNLM"/>
    </source>
</evidence>
<keyword evidence="2" id="KW-0732">Signal</keyword>
<feature type="region of interest" description="Disordered" evidence="1">
    <location>
        <begin position="211"/>
        <end position="249"/>
    </location>
</feature>
<protein>
    <recommendedName>
        <fullName evidence="5">Cuticular protein</fullName>
    </recommendedName>
</protein>
<accession>A0A9P0A699</accession>
<dbReference type="AlphaFoldDB" id="A0A9P0A699"/>
<proteinExistence type="predicted"/>
<reference evidence="3" key="1">
    <citation type="submission" date="2021-12" db="EMBL/GenBank/DDBJ databases">
        <authorList>
            <person name="King R."/>
        </authorList>
    </citation>
    <scope>NUCLEOTIDE SEQUENCE</scope>
</reference>
<keyword evidence="4" id="KW-1185">Reference proteome</keyword>
<feature type="compositionally biased region" description="Basic and acidic residues" evidence="1">
    <location>
        <begin position="517"/>
        <end position="527"/>
    </location>
</feature>
<evidence type="ECO:0000256" key="2">
    <source>
        <dbReference type="SAM" id="SignalP"/>
    </source>
</evidence>
<feature type="signal peptide" evidence="2">
    <location>
        <begin position="1"/>
        <end position="16"/>
    </location>
</feature>
<name>A0A9P0A699_BEMTA</name>
<evidence type="ECO:0000313" key="3">
    <source>
        <dbReference type="EMBL" id="CAH0386560.1"/>
    </source>
</evidence>
<evidence type="ECO:0000313" key="4">
    <source>
        <dbReference type="Proteomes" id="UP001152759"/>
    </source>
</evidence>
<feature type="compositionally biased region" description="Pro residues" evidence="1">
    <location>
        <begin position="62"/>
        <end position="71"/>
    </location>
</feature>
<dbReference type="Proteomes" id="UP001152759">
    <property type="component" value="Chromosome 3"/>
</dbReference>